<feature type="domain" description="EamA" evidence="8">
    <location>
        <begin position="147"/>
        <end position="281"/>
    </location>
</feature>
<feature type="transmembrane region" description="Helical" evidence="7">
    <location>
        <begin position="28"/>
        <end position="49"/>
    </location>
</feature>
<evidence type="ECO:0000313" key="10">
    <source>
        <dbReference type="Proteomes" id="UP000661691"/>
    </source>
</evidence>
<dbReference type="EMBL" id="JACXAH010000005">
    <property type="protein sequence ID" value="MBD1371771.1"/>
    <property type="molecule type" value="Genomic_DNA"/>
</dbReference>
<evidence type="ECO:0000256" key="4">
    <source>
        <dbReference type="ARBA" id="ARBA00022692"/>
    </source>
</evidence>
<evidence type="ECO:0000256" key="7">
    <source>
        <dbReference type="SAM" id="Phobius"/>
    </source>
</evidence>
<dbReference type="PANTHER" id="PTHR32322:SF18">
    <property type="entry name" value="S-ADENOSYLMETHIONINE_S-ADENOSYLHOMOCYSTEINE TRANSPORTER"/>
    <property type="match status" value="1"/>
</dbReference>
<keyword evidence="5 7" id="KW-1133">Transmembrane helix</keyword>
<feature type="transmembrane region" description="Helical" evidence="7">
    <location>
        <begin position="209"/>
        <end position="231"/>
    </location>
</feature>
<comment type="subcellular location">
    <subcellularLocation>
        <location evidence="1">Cell membrane</location>
        <topology evidence="1">Multi-pass membrane protein</topology>
    </subcellularLocation>
</comment>
<sequence>MMMRYLLMCLIFGTTFMSIKIGLNGGFPPFLFAGLRFFVGGILVLLFLGGWKYLRQVQGKMWLEMVGGGIGLTGLCFAALFWSEQYVSSGMAAMIVATKPLFTMLAGILLHKQSLRTTTIFALGFGFVSVLSILLSGVTILDTNGIIGLLALLFTELVYALTLIRFSSVTQSLSPITSNGLQLIFGGVFLLLLASLFELPFTHVLTQGAIWSLIYLTVFGTCIAYSLFFYLVKATNPVFPTTWTYISPLIALVLGWLFLAEKIMPLQIAGAVGVLISVLILHVERVHLSKTALTNESDLC</sequence>
<feature type="domain" description="EamA" evidence="8">
    <location>
        <begin position="6"/>
        <end position="134"/>
    </location>
</feature>
<evidence type="ECO:0000313" key="9">
    <source>
        <dbReference type="EMBL" id="MBD1371771.1"/>
    </source>
</evidence>
<evidence type="ECO:0000256" key="2">
    <source>
        <dbReference type="ARBA" id="ARBA00007362"/>
    </source>
</evidence>
<keyword evidence="4 7" id="KW-0812">Transmembrane</keyword>
<accession>A0A926N692</accession>
<reference evidence="10" key="1">
    <citation type="submission" date="2022-10" db="EMBL/GenBank/DDBJ databases">
        <title>A novel bacterium of genus Hazenella, isolated from South China Sea.</title>
        <authorList>
            <person name="Huang H."/>
            <person name="Mo K."/>
            <person name="Hu Y."/>
        </authorList>
    </citation>
    <scope>NUCLEOTIDE SEQUENCE [LARGE SCALE GENOMIC DNA]</scope>
    <source>
        <strain evidence="10">IB182357</strain>
    </source>
</reference>
<feature type="transmembrane region" description="Helical" evidence="7">
    <location>
        <begin position="176"/>
        <end position="197"/>
    </location>
</feature>
<feature type="transmembrane region" description="Helical" evidence="7">
    <location>
        <begin position="88"/>
        <end position="108"/>
    </location>
</feature>
<feature type="transmembrane region" description="Helical" evidence="7">
    <location>
        <begin position="61"/>
        <end position="82"/>
    </location>
</feature>
<evidence type="ECO:0000259" key="8">
    <source>
        <dbReference type="Pfam" id="PF00892"/>
    </source>
</evidence>
<comment type="caution">
    <text evidence="9">The sequence shown here is derived from an EMBL/GenBank/DDBJ whole genome shotgun (WGS) entry which is preliminary data.</text>
</comment>
<dbReference type="SUPFAM" id="SSF103481">
    <property type="entry name" value="Multidrug resistance efflux transporter EmrE"/>
    <property type="match status" value="2"/>
</dbReference>
<keyword evidence="10" id="KW-1185">Reference proteome</keyword>
<dbReference type="RefSeq" id="WP_191141690.1">
    <property type="nucleotide sequence ID" value="NZ_JACXAH010000005.1"/>
</dbReference>
<feature type="transmembrane region" description="Helical" evidence="7">
    <location>
        <begin position="120"/>
        <end position="140"/>
    </location>
</feature>
<evidence type="ECO:0000256" key="5">
    <source>
        <dbReference type="ARBA" id="ARBA00022989"/>
    </source>
</evidence>
<gene>
    <name evidence="9" type="ORF">IC620_05285</name>
</gene>
<name>A0A926N692_9BACL</name>
<protein>
    <submittedName>
        <fullName evidence="9">EamA family transporter</fullName>
    </submittedName>
</protein>
<dbReference type="InterPro" id="IPR000620">
    <property type="entry name" value="EamA_dom"/>
</dbReference>
<evidence type="ECO:0000256" key="6">
    <source>
        <dbReference type="ARBA" id="ARBA00023136"/>
    </source>
</evidence>
<evidence type="ECO:0000256" key="3">
    <source>
        <dbReference type="ARBA" id="ARBA00022475"/>
    </source>
</evidence>
<evidence type="ECO:0000256" key="1">
    <source>
        <dbReference type="ARBA" id="ARBA00004651"/>
    </source>
</evidence>
<keyword evidence="3" id="KW-1003">Cell membrane</keyword>
<feature type="transmembrane region" description="Helical" evidence="7">
    <location>
        <begin position="243"/>
        <end position="260"/>
    </location>
</feature>
<dbReference type="Pfam" id="PF00892">
    <property type="entry name" value="EamA"/>
    <property type="match status" value="2"/>
</dbReference>
<dbReference type="AlphaFoldDB" id="A0A926N692"/>
<organism evidence="9 10">
    <name type="scientific">Polycladospora coralii</name>
    <dbReference type="NCBI Taxonomy" id="2771432"/>
    <lineage>
        <taxon>Bacteria</taxon>
        <taxon>Bacillati</taxon>
        <taxon>Bacillota</taxon>
        <taxon>Bacilli</taxon>
        <taxon>Bacillales</taxon>
        <taxon>Thermoactinomycetaceae</taxon>
        <taxon>Polycladospora</taxon>
    </lineage>
</organism>
<comment type="similarity">
    <text evidence="2">Belongs to the EamA transporter family.</text>
</comment>
<feature type="transmembrane region" description="Helical" evidence="7">
    <location>
        <begin position="146"/>
        <end position="164"/>
    </location>
</feature>
<proteinExistence type="inferred from homology"/>
<feature type="transmembrane region" description="Helical" evidence="7">
    <location>
        <begin position="266"/>
        <end position="283"/>
    </location>
</feature>
<dbReference type="PANTHER" id="PTHR32322">
    <property type="entry name" value="INNER MEMBRANE TRANSPORTER"/>
    <property type="match status" value="1"/>
</dbReference>
<dbReference type="InterPro" id="IPR037185">
    <property type="entry name" value="EmrE-like"/>
</dbReference>
<dbReference type="GO" id="GO:0005886">
    <property type="term" value="C:plasma membrane"/>
    <property type="evidence" value="ECO:0007669"/>
    <property type="project" value="UniProtKB-SubCell"/>
</dbReference>
<dbReference type="Proteomes" id="UP000661691">
    <property type="component" value="Unassembled WGS sequence"/>
</dbReference>
<keyword evidence="6 7" id="KW-0472">Membrane</keyword>
<dbReference type="InterPro" id="IPR050638">
    <property type="entry name" value="AA-Vitamin_Transporters"/>
</dbReference>